<evidence type="ECO:0000313" key="2">
    <source>
        <dbReference type="Proteomes" id="UP000614200"/>
    </source>
</evidence>
<name>A0ABR9ZQW3_9FIRM</name>
<dbReference type="EMBL" id="JADKNH010000003">
    <property type="protein sequence ID" value="MBF4692538.1"/>
    <property type="molecule type" value="Genomic_DNA"/>
</dbReference>
<organism evidence="1 2">
    <name type="scientific">Fusibacter ferrireducens</name>
    <dbReference type="NCBI Taxonomy" id="2785058"/>
    <lineage>
        <taxon>Bacteria</taxon>
        <taxon>Bacillati</taxon>
        <taxon>Bacillota</taxon>
        <taxon>Clostridia</taxon>
        <taxon>Eubacteriales</taxon>
        <taxon>Eubacteriales Family XII. Incertae Sedis</taxon>
        <taxon>Fusibacter</taxon>
    </lineage>
</organism>
<gene>
    <name evidence="1" type="ORF">ISU02_05385</name>
</gene>
<protein>
    <submittedName>
        <fullName evidence="1">HTH domain-containing protein</fullName>
    </submittedName>
</protein>
<dbReference type="Gene3D" id="1.10.10.10">
    <property type="entry name" value="Winged helix-like DNA-binding domain superfamily/Winged helix DNA-binding domain"/>
    <property type="match status" value="1"/>
</dbReference>
<dbReference type="RefSeq" id="WP_194700783.1">
    <property type="nucleotide sequence ID" value="NZ_JADKNH010000003.1"/>
</dbReference>
<reference evidence="1 2" key="1">
    <citation type="submission" date="2020-11" db="EMBL/GenBank/DDBJ databases">
        <title>Fusibacter basophilias sp. nov.</title>
        <authorList>
            <person name="Qiu D."/>
        </authorList>
    </citation>
    <scope>NUCLEOTIDE SEQUENCE [LARGE SCALE GENOMIC DNA]</scope>
    <source>
        <strain evidence="1 2">Q10-2</strain>
    </source>
</reference>
<proteinExistence type="predicted"/>
<dbReference type="SUPFAM" id="SSF46785">
    <property type="entry name" value="Winged helix' DNA-binding domain"/>
    <property type="match status" value="1"/>
</dbReference>
<sequence>MLKIGIIGPQDSLVLMDQYLQNFFEDVKTFKIEFSIFEQIPNIIQYLHVQESNLDAVIFSSKVSYDIVNHAMHSKNPWVYVDRNHIQLQRLLLKIAVQKKYDPLHISVDCFNEKSIINAYSEIGLQKNEYQFYEIKPDIFNPHFANEINHFHLYNYYKKKVSVCITEFPSIYADLKSKGIPCMLSETTFEDVHQAVQKLELKIRSRINESSQIVVLAIEIDQTNEYSIITENDYQMMTEKIKVTEKIYLFAQRIQATVIEIGKRGYLLFSTKNILENETEKLQHMALLDDVSSSTSSTISVGIGYGITAREANYNANLGMLKAQKSGGNHCYAVNEGVYIGPILNTIPSKEKRTLKIDDKFLKVSESTGISIDTIFRIQCYIDQQKDIFTPKELATYLEISKRSVDRILDKLEYSGYMTVVGKKSETGTGRPSRIIKISFDYKLDR</sequence>
<dbReference type="Gene3D" id="3.30.70.270">
    <property type="match status" value="1"/>
</dbReference>
<evidence type="ECO:0000313" key="1">
    <source>
        <dbReference type="EMBL" id="MBF4692538.1"/>
    </source>
</evidence>
<dbReference type="InterPro" id="IPR036388">
    <property type="entry name" value="WH-like_DNA-bd_sf"/>
</dbReference>
<dbReference type="Proteomes" id="UP000614200">
    <property type="component" value="Unassembled WGS sequence"/>
</dbReference>
<comment type="caution">
    <text evidence="1">The sequence shown here is derived from an EMBL/GenBank/DDBJ whole genome shotgun (WGS) entry which is preliminary data.</text>
</comment>
<dbReference type="InterPro" id="IPR036390">
    <property type="entry name" value="WH_DNA-bd_sf"/>
</dbReference>
<keyword evidence="2" id="KW-1185">Reference proteome</keyword>
<accession>A0ABR9ZQW3</accession>
<dbReference type="InterPro" id="IPR043128">
    <property type="entry name" value="Rev_trsase/Diguanyl_cyclase"/>
</dbReference>